<dbReference type="HOGENOM" id="CLU_1917681_0_0_1"/>
<dbReference type="AlphaFoldDB" id="A0A0A2VJ28"/>
<dbReference type="GeneID" id="26971063"/>
<keyword evidence="2" id="KW-1185">Reference proteome</keyword>
<dbReference type="RefSeq" id="XP_015702487.1">
    <property type="nucleotide sequence ID" value="XM_015847883.1"/>
</dbReference>
<evidence type="ECO:0000313" key="2">
    <source>
        <dbReference type="Proteomes" id="UP000002059"/>
    </source>
</evidence>
<dbReference type="KEGG" id="pbl:PAAG_12389"/>
<dbReference type="Proteomes" id="UP000002059">
    <property type="component" value="Partially assembled WGS sequence"/>
</dbReference>
<organism evidence="1 2">
    <name type="scientific">Paracoccidioides lutzii (strain ATCC MYA-826 / Pb01)</name>
    <name type="common">Paracoccidioides brasiliensis</name>
    <dbReference type="NCBI Taxonomy" id="502779"/>
    <lineage>
        <taxon>Eukaryota</taxon>
        <taxon>Fungi</taxon>
        <taxon>Dikarya</taxon>
        <taxon>Ascomycota</taxon>
        <taxon>Pezizomycotina</taxon>
        <taxon>Eurotiomycetes</taxon>
        <taxon>Eurotiomycetidae</taxon>
        <taxon>Onygenales</taxon>
        <taxon>Ajellomycetaceae</taxon>
        <taxon>Paracoccidioides</taxon>
    </lineage>
</organism>
<dbReference type="VEuPathDB" id="FungiDB:PAAG_12389"/>
<evidence type="ECO:0000313" key="1">
    <source>
        <dbReference type="EMBL" id="KGQ00919.1"/>
    </source>
</evidence>
<gene>
    <name evidence="1" type="ORF">PAAG_12389</name>
</gene>
<proteinExistence type="predicted"/>
<protein>
    <submittedName>
        <fullName evidence="1">Uncharacterized protein</fullName>
    </submittedName>
</protein>
<dbReference type="EMBL" id="KN294015">
    <property type="protein sequence ID" value="KGQ00919.1"/>
    <property type="molecule type" value="Genomic_DNA"/>
</dbReference>
<name>A0A0A2VJ28_PARBA</name>
<reference evidence="1 2" key="1">
    <citation type="journal article" date="2011" name="PLoS Genet.">
        <title>Comparative genomic analysis of human fungal pathogens causing paracoccidioidomycosis.</title>
        <authorList>
            <person name="Desjardins C.A."/>
            <person name="Champion M.D."/>
            <person name="Holder J.W."/>
            <person name="Muszewska A."/>
            <person name="Goldberg J."/>
            <person name="Bailao A.M."/>
            <person name="Brigido M.M."/>
            <person name="Ferreira M.E."/>
            <person name="Garcia A.M."/>
            <person name="Grynberg M."/>
            <person name="Gujja S."/>
            <person name="Heiman D.I."/>
            <person name="Henn M.R."/>
            <person name="Kodira C.D."/>
            <person name="Leon-Narvaez H."/>
            <person name="Longo L.V."/>
            <person name="Ma L.J."/>
            <person name="Malavazi I."/>
            <person name="Matsuo A.L."/>
            <person name="Morais F.V."/>
            <person name="Pereira M."/>
            <person name="Rodriguez-Brito S."/>
            <person name="Sakthikumar S."/>
            <person name="Salem-Izacc S.M."/>
            <person name="Sykes S.M."/>
            <person name="Teixeira M.M."/>
            <person name="Vallejo M.C."/>
            <person name="Walter M.E."/>
            <person name="Yandava C."/>
            <person name="Young S."/>
            <person name="Zeng Q."/>
            <person name="Zucker J."/>
            <person name="Felipe M.S."/>
            <person name="Goldman G.H."/>
            <person name="Haas B.J."/>
            <person name="McEwen J.G."/>
            <person name="Nino-Vega G."/>
            <person name="Puccia R."/>
            <person name="San-Blas G."/>
            <person name="Soares C.M."/>
            <person name="Birren B.W."/>
            <person name="Cuomo C.A."/>
        </authorList>
    </citation>
    <scope>NUCLEOTIDE SEQUENCE [LARGE SCALE GENOMIC DNA]</scope>
    <source>
        <strain evidence="2">ATCC MYA-826 / Pb01</strain>
    </source>
</reference>
<sequence length="132" mass="14818">MAMKSNLCLPIKPTEVLYASVDTSARLPQTLHPLEATHPGQRFRESESRAVTALRRRLDGTRPGHQSPCGDKNSSSTVKAVHVLKSRFRLHQSFHISANRVSMSSCYFARHSCLKSTVILRRALVPALLERR</sequence>
<accession>A0A0A2VJ28</accession>